<comment type="caution">
    <text evidence="1">The sequence shown here is derived from an EMBL/GenBank/DDBJ whole genome shotgun (WGS) entry which is preliminary data.</text>
</comment>
<evidence type="ECO:0000313" key="1">
    <source>
        <dbReference type="EMBL" id="KAA1251679.1"/>
    </source>
</evidence>
<name>A0A5B1BWX9_MYCSI</name>
<accession>A0A5B1BWX9</accession>
<dbReference type="Proteomes" id="UP000324701">
    <property type="component" value="Unassembled WGS sequence"/>
</dbReference>
<gene>
    <name evidence="1" type="ORF">F0Q45_03025</name>
</gene>
<dbReference type="AlphaFoldDB" id="A0A5B1BWX9"/>
<reference evidence="1 2" key="1">
    <citation type="submission" date="2019-09" db="EMBL/GenBank/DDBJ databases">
        <title>Report of infection by Mycobacterium simiae a patient suffering from pulmonary tuberculosis.</title>
        <authorList>
            <person name="Mohanty P.S."/>
            <person name="Bansal A.K."/>
            <person name="Singh H."/>
            <person name="Sharma S."/>
            <person name="Patil S.A."/>
            <person name="Upadhaya P."/>
            <person name="Singh P.K."/>
            <person name="Kumar D."/>
            <person name="Kumar S."/>
            <person name="Singh R.K."/>
            <person name="Chaudhary B."/>
        </authorList>
    </citation>
    <scope>NUCLEOTIDE SEQUENCE [LARGE SCALE GENOMIC DNA]</scope>
    <source>
        <strain evidence="1 2">JAL-560-SIM</strain>
    </source>
</reference>
<proteinExistence type="predicted"/>
<protein>
    <submittedName>
        <fullName evidence="1">Uncharacterized protein</fullName>
    </submittedName>
</protein>
<dbReference type="EMBL" id="VTZN01000009">
    <property type="protein sequence ID" value="KAA1251679.1"/>
    <property type="molecule type" value="Genomic_DNA"/>
</dbReference>
<organism evidence="1 2">
    <name type="scientific">Mycobacterium simiae</name>
    <name type="common">Mycobacterium habana</name>
    <dbReference type="NCBI Taxonomy" id="1784"/>
    <lineage>
        <taxon>Bacteria</taxon>
        <taxon>Bacillati</taxon>
        <taxon>Actinomycetota</taxon>
        <taxon>Actinomycetes</taxon>
        <taxon>Mycobacteriales</taxon>
        <taxon>Mycobacteriaceae</taxon>
        <taxon>Mycobacterium</taxon>
        <taxon>Mycobacterium simiae complex</taxon>
    </lineage>
</organism>
<evidence type="ECO:0000313" key="2">
    <source>
        <dbReference type="Proteomes" id="UP000324701"/>
    </source>
</evidence>
<keyword evidence="2" id="KW-1185">Reference proteome</keyword>
<sequence>MQQMTLHNRFGIIEPAQHRSFCFLGSGTAFGVKNQLGCARFHVFNGVANVGARGGSSAVFGSGRSVGVDTHVDMIAMTSAPAMCVMMRPILSIYIELVGFRAESVKKPVGCQDVIRFCGRRHGGGRITWIAIGRHHQQYDHAAAGSEDFDDVDRLETVTVEPYRSTSYHECPW</sequence>